<accession>E6W6C0</accession>
<dbReference type="InParanoid" id="E6W6C0"/>
<keyword evidence="2" id="KW-1185">Reference proteome</keyword>
<sequence length="74" mass="8318">MAQQLSSAPADPLARLEDVSRKIDFLSFALSSDNITEINDFRRCGLMLIMQDIRDDIQASVIDLLPVVSREVRP</sequence>
<name>E6W6C0_DESIS</name>
<dbReference type="AlphaFoldDB" id="E6W6C0"/>
<dbReference type="Proteomes" id="UP000002572">
    <property type="component" value="Chromosome"/>
</dbReference>
<gene>
    <name evidence="1" type="ordered locus">Selin_1421</name>
</gene>
<reference evidence="1 2" key="1">
    <citation type="submission" date="2010-12" db="EMBL/GenBank/DDBJ databases">
        <title>Complete sequence of Desulfurispirillum indicum S5.</title>
        <authorList>
            <consortium name="US DOE Joint Genome Institute"/>
            <person name="Lucas S."/>
            <person name="Copeland A."/>
            <person name="Lapidus A."/>
            <person name="Cheng J.-F."/>
            <person name="Goodwin L."/>
            <person name="Pitluck S."/>
            <person name="Chertkov O."/>
            <person name="Held B."/>
            <person name="Detter J.C."/>
            <person name="Han C."/>
            <person name="Tapia R."/>
            <person name="Land M."/>
            <person name="Hauser L."/>
            <person name="Kyrpides N."/>
            <person name="Ivanova N."/>
            <person name="Mikhailova N."/>
            <person name="Haggblom M."/>
            <person name="Rauschenbach I."/>
            <person name="Bini E."/>
            <person name="Woyke T."/>
        </authorList>
    </citation>
    <scope>NUCLEOTIDE SEQUENCE [LARGE SCALE GENOMIC DNA]</scope>
    <source>
        <strain evidence="2">ATCC BAA-1389 / DSM 22839 / S5</strain>
    </source>
</reference>
<dbReference type="RefSeq" id="WP_013506037.1">
    <property type="nucleotide sequence ID" value="NC_014836.1"/>
</dbReference>
<evidence type="ECO:0000313" key="2">
    <source>
        <dbReference type="Proteomes" id="UP000002572"/>
    </source>
</evidence>
<dbReference type="STRING" id="653733.Selin_1421"/>
<dbReference type="EMBL" id="CP002432">
    <property type="protein sequence ID" value="ADU66156.1"/>
    <property type="molecule type" value="Genomic_DNA"/>
</dbReference>
<protein>
    <submittedName>
        <fullName evidence="1">Uncharacterized protein</fullName>
    </submittedName>
</protein>
<dbReference type="HOGENOM" id="CLU_2681709_0_0_0"/>
<organism evidence="1 2">
    <name type="scientific">Desulfurispirillum indicum (strain ATCC BAA-1389 / DSM 22839 / S5)</name>
    <dbReference type="NCBI Taxonomy" id="653733"/>
    <lineage>
        <taxon>Bacteria</taxon>
        <taxon>Pseudomonadati</taxon>
        <taxon>Chrysiogenota</taxon>
        <taxon>Chrysiogenia</taxon>
        <taxon>Chrysiogenales</taxon>
        <taxon>Chrysiogenaceae</taxon>
        <taxon>Desulfurispirillum</taxon>
    </lineage>
</organism>
<proteinExistence type="predicted"/>
<dbReference type="KEGG" id="din:Selin_1421"/>
<evidence type="ECO:0000313" key="1">
    <source>
        <dbReference type="EMBL" id="ADU66156.1"/>
    </source>
</evidence>